<comment type="caution">
    <text evidence="1">The sequence shown here is derived from an EMBL/GenBank/DDBJ whole genome shotgun (WGS) entry which is preliminary data.</text>
</comment>
<sequence length="65" mass="7661">MMQKFSFCLELLFCSYTMSKLYNRGSKMWVSCEISTVAKQRILSNLQYSKACFYFASCFAVYLHI</sequence>
<protein>
    <submittedName>
        <fullName evidence="1">Uncharacterized protein</fullName>
    </submittedName>
</protein>
<dbReference type="AlphaFoldDB" id="A0A837G3L2"/>
<gene>
    <name evidence="1" type="ORF">TW71_16285</name>
</gene>
<dbReference type="EMBL" id="JXXR01000017">
    <property type="protein sequence ID" value="KJY70426.1"/>
    <property type="molecule type" value="Genomic_DNA"/>
</dbReference>
<organism evidence="1">
    <name type="scientific">Vibrio coralliilyticus</name>
    <dbReference type="NCBI Taxonomy" id="190893"/>
    <lineage>
        <taxon>Bacteria</taxon>
        <taxon>Pseudomonadati</taxon>
        <taxon>Pseudomonadota</taxon>
        <taxon>Gammaproteobacteria</taxon>
        <taxon>Vibrionales</taxon>
        <taxon>Vibrionaceae</taxon>
        <taxon>Vibrio</taxon>
    </lineage>
</organism>
<proteinExistence type="predicted"/>
<name>A0A837G3L2_9VIBR</name>
<reference evidence="1" key="1">
    <citation type="journal article" date="2015" name="BMC Genomics">
        <title>Genome mining reveals unlocked bioactive potential of marine Gram-negative bacteria.</title>
        <authorList>
            <person name="Machado H."/>
            <person name="Sonnenschein E.C."/>
            <person name="Melchiorsen J."/>
            <person name="Gram L."/>
        </authorList>
    </citation>
    <scope>NUCLEOTIDE SEQUENCE</scope>
    <source>
        <strain evidence="1">S2052</strain>
    </source>
</reference>
<accession>A0A837G3L2</accession>
<evidence type="ECO:0000313" key="1">
    <source>
        <dbReference type="EMBL" id="KJY70426.1"/>
    </source>
</evidence>